<proteinExistence type="predicted"/>
<dbReference type="Proteomes" id="UP000034190">
    <property type="component" value="Unassembled WGS sequence"/>
</dbReference>
<comment type="caution">
    <text evidence="1">The sequence shown here is derived from an EMBL/GenBank/DDBJ whole genome shotgun (WGS) entry which is preliminary data.</text>
</comment>
<reference evidence="1 2" key="1">
    <citation type="journal article" date="2015" name="Nature">
        <title>rRNA introns, odd ribosomes, and small enigmatic genomes across a large radiation of phyla.</title>
        <authorList>
            <person name="Brown C.T."/>
            <person name="Hug L.A."/>
            <person name="Thomas B.C."/>
            <person name="Sharon I."/>
            <person name="Castelle C.J."/>
            <person name="Singh A."/>
            <person name="Wilkins M.J."/>
            <person name="Williams K.H."/>
            <person name="Banfield J.F."/>
        </authorList>
    </citation>
    <scope>NUCLEOTIDE SEQUENCE [LARGE SCALE GENOMIC DNA]</scope>
</reference>
<name>A0A0G0USZ8_9BACT</name>
<sequence length="247" mass="27735">MDFGIGQKTFVDGSLPRLAARREGKQLILKTKKTKQNQMRVFKITESEVSIAIPVMLPGENCFGFFNGPKGETSAGAHYLRLTRRDFSPAKAYDWQKERYELFCPDPPRSNQLRLDPSLYDDLGNRIYFLRRSCSLSSSCICLLNVHPRKGGIVTFSWDKEATVIGWGIGSCARQLKRGGARRATEVEYPVILCQPGAHFTWINHGLLFGSPGDVGATWDGNLLRVAPQPLMPALAERLEQRCYARP</sequence>
<evidence type="ECO:0000313" key="1">
    <source>
        <dbReference type="EMBL" id="KKR91853.1"/>
    </source>
</evidence>
<organism evidence="1 2">
    <name type="scientific">Candidatus Falkowbacteria bacterium GW2011_GWA2_41_14</name>
    <dbReference type="NCBI Taxonomy" id="1618635"/>
    <lineage>
        <taxon>Bacteria</taxon>
        <taxon>Candidatus Falkowiibacteriota</taxon>
    </lineage>
</organism>
<protein>
    <submittedName>
        <fullName evidence="1">Uncharacterized protein</fullName>
    </submittedName>
</protein>
<dbReference type="AlphaFoldDB" id="A0A0G0USZ8"/>
<gene>
    <name evidence="1" type="ORF">UU43_C0001G0033</name>
</gene>
<evidence type="ECO:0000313" key="2">
    <source>
        <dbReference type="Proteomes" id="UP000034190"/>
    </source>
</evidence>
<accession>A0A0G0USZ8</accession>
<dbReference type="EMBL" id="LCAP01000001">
    <property type="protein sequence ID" value="KKR91853.1"/>
    <property type="molecule type" value="Genomic_DNA"/>
</dbReference>